<evidence type="ECO:0000256" key="1">
    <source>
        <dbReference type="SAM" id="Phobius"/>
    </source>
</evidence>
<keyword evidence="4" id="KW-1185">Reference proteome</keyword>
<gene>
    <name evidence="3" type="ORF">C7B77_19960</name>
</gene>
<dbReference type="CDD" id="cd00118">
    <property type="entry name" value="LysM"/>
    <property type="match status" value="1"/>
</dbReference>
<proteinExistence type="predicted"/>
<name>A0A2T1G6W2_9CYAN</name>
<dbReference type="SMART" id="SM00257">
    <property type="entry name" value="LysM"/>
    <property type="match status" value="1"/>
</dbReference>
<protein>
    <recommendedName>
        <fullName evidence="2">LysM domain-containing protein</fullName>
    </recommendedName>
</protein>
<feature type="domain" description="LysM" evidence="2">
    <location>
        <begin position="112"/>
        <end position="161"/>
    </location>
</feature>
<evidence type="ECO:0000313" key="3">
    <source>
        <dbReference type="EMBL" id="PSB52975.1"/>
    </source>
</evidence>
<dbReference type="OrthoDB" id="495264at2"/>
<dbReference type="Pfam" id="PF01476">
    <property type="entry name" value="LysM"/>
    <property type="match status" value="1"/>
</dbReference>
<dbReference type="Proteomes" id="UP000238937">
    <property type="component" value="Unassembled WGS sequence"/>
</dbReference>
<dbReference type="InterPro" id="IPR036779">
    <property type="entry name" value="LysM_dom_sf"/>
</dbReference>
<reference evidence="3 4" key="1">
    <citation type="submission" date="2018-03" db="EMBL/GenBank/DDBJ databases">
        <title>The ancient ancestry and fast evolution of plastids.</title>
        <authorList>
            <person name="Moore K.R."/>
            <person name="Magnabosco C."/>
            <person name="Momper L."/>
            <person name="Gold D.A."/>
            <person name="Bosak T."/>
            <person name="Fournier G.P."/>
        </authorList>
    </citation>
    <scope>NUCLEOTIDE SEQUENCE [LARGE SCALE GENOMIC DNA]</scope>
    <source>
        <strain evidence="3 4">CCALA 037</strain>
    </source>
</reference>
<keyword evidence="1" id="KW-1133">Transmembrane helix</keyword>
<evidence type="ECO:0000313" key="4">
    <source>
        <dbReference type="Proteomes" id="UP000238937"/>
    </source>
</evidence>
<keyword evidence="1" id="KW-0472">Membrane</keyword>
<comment type="caution">
    <text evidence="3">The sequence shown here is derived from an EMBL/GenBank/DDBJ whole genome shotgun (WGS) entry which is preliminary data.</text>
</comment>
<evidence type="ECO:0000259" key="2">
    <source>
        <dbReference type="PROSITE" id="PS51782"/>
    </source>
</evidence>
<dbReference type="RefSeq" id="WP_106308867.1">
    <property type="nucleotide sequence ID" value="NZ_PVWO01000311.1"/>
</dbReference>
<sequence>MLKLNCPVCDRSGIDRDICPNCETNLSTLRMLAELPLVTPQKSLGAAIKMWLLSIVFAAFTIGISLGAAAESILSQQPPRSIVTAKATNIRSSSPTPSESNIANAYPCTREFFYTVRQGDSLSKIARQFYGDIHKTQLIVQHNSQLKGRENDIDLDEKILMPKLYQACD</sequence>
<feature type="transmembrane region" description="Helical" evidence="1">
    <location>
        <begin position="50"/>
        <end position="70"/>
    </location>
</feature>
<keyword evidence="1" id="KW-0812">Transmembrane</keyword>
<dbReference type="PROSITE" id="PS51782">
    <property type="entry name" value="LYSM"/>
    <property type="match status" value="1"/>
</dbReference>
<dbReference type="AlphaFoldDB" id="A0A2T1G6W2"/>
<organism evidence="3 4">
    <name type="scientific">Chamaesiphon polymorphus CCALA 037</name>
    <dbReference type="NCBI Taxonomy" id="2107692"/>
    <lineage>
        <taxon>Bacteria</taxon>
        <taxon>Bacillati</taxon>
        <taxon>Cyanobacteriota</taxon>
        <taxon>Cyanophyceae</taxon>
        <taxon>Gomontiellales</taxon>
        <taxon>Chamaesiphonaceae</taxon>
        <taxon>Chamaesiphon</taxon>
    </lineage>
</organism>
<accession>A0A2T1G6W2</accession>
<dbReference type="Gene3D" id="3.10.350.10">
    <property type="entry name" value="LysM domain"/>
    <property type="match status" value="1"/>
</dbReference>
<dbReference type="InterPro" id="IPR018392">
    <property type="entry name" value="LysM"/>
</dbReference>
<dbReference type="EMBL" id="PVWO01000311">
    <property type="protein sequence ID" value="PSB52975.1"/>
    <property type="molecule type" value="Genomic_DNA"/>
</dbReference>